<organism evidence="2">
    <name type="scientific">candidate division WOR-3 bacterium</name>
    <dbReference type="NCBI Taxonomy" id="2052148"/>
    <lineage>
        <taxon>Bacteria</taxon>
        <taxon>Bacteria division WOR-3</taxon>
    </lineage>
</organism>
<comment type="function">
    <text evidence="1">Catalyzes the hydroxylation of the N(6)-(4-aminobutyl)-L-lysine intermediate produced by deoxyhypusine synthase/DHPS on a critical lysine of the eukaryotic translation initiation factor 5A/eIF-5A. This is the second step of the post-translational modification of that lysine into an unusual amino acid residue named hypusine. Hypusination is unique to mature eIF-5A factor and is essential for its function.</text>
</comment>
<dbReference type="Gene3D" id="1.25.10.10">
    <property type="entry name" value="Leucine-rich Repeat Variant"/>
    <property type="match status" value="1"/>
</dbReference>
<accession>A0A7C4UFW1</accession>
<dbReference type="InterPro" id="IPR011989">
    <property type="entry name" value="ARM-like"/>
</dbReference>
<name>A0A7C4UFW1_UNCW3</name>
<sequence length="151" mass="17248">MKEKKTDDIEAIIRSKNLKEKMKLIEDLGKEDSPKALQQLISLLSSSSWSIRDKVTEILATKGEKILDKLINLLEEGIWFTKASAAKTLGNIGSIQSLPHLLKFIDDNNSVVRENVYEAIKKIVSKYQKEDIESKLTKEEFERLKKINGIF</sequence>
<dbReference type="PANTHER" id="PTHR12697:SF5">
    <property type="entry name" value="DEOXYHYPUSINE HYDROXYLASE"/>
    <property type="match status" value="1"/>
</dbReference>
<comment type="caution">
    <text evidence="2">The sequence shown here is derived from an EMBL/GenBank/DDBJ whole genome shotgun (WGS) entry which is preliminary data.</text>
</comment>
<evidence type="ECO:0000313" key="2">
    <source>
        <dbReference type="EMBL" id="HGW91458.1"/>
    </source>
</evidence>
<reference evidence="2" key="1">
    <citation type="journal article" date="2020" name="mSystems">
        <title>Genome- and Community-Level Interaction Insights into Carbon Utilization and Element Cycling Functions of Hydrothermarchaeota in Hydrothermal Sediment.</title>
        <authorList>
            <person name="Zhou Z."/>
            <person name="Liu Y."/>
            <person name="Xu W."/>
            <person name="Pan J."/>
            <person name="Luo Z.H."/>
            <person name="Li M."/>
        </authorList>
    </citation>
    <scope>NUCLEOTIDE SEQUENCE [LARGE SCALE GENOMIC DNA]</scope>
    <source>
        <strain evidence="2">SpSt-780</strain>
    </source>
</reference>
<dbReference type="InterPro" id="IPR021133">
    <property type="entry name" value="HEAT_type_2"/>
</dbReference>
<proteinExistence type="predicted"/>
<gene>
    <name evidence="2" type="ORF">ENV67_02825</name>
</gene>
<dbReference type="InterPro" id="IPR016024">
    <property type="entry name" value="ARM-type_fold"/>
</dbReference>
<dbReference type="PROSITE" id="PS50077">
    <property type="entry name" value="HEAT_REPEAT"/>
    <property type="match status" value="1"/>
</dbReference>
<dbReference type="EMBL" id="DTHG01000034">
    <property type="protein sequence ID" value="HGW91458.1"/>
    <property type="molecule type" value="Genomic_DNA"/>
</dbReference>
<dbReference type="AlphaFoldDB" id="A0A7C4UFW1"/>
<dbReference type="SUPFAM" id="SSF48371">
    <property type="entry name" value="ARM repeat"/>
    <property type="match status" value="1"/>
</dbReference>
<evidence type="ECO:0000256" key="1">
    <source>
        <dbReference type="ARBA" id="ARBA00045876"/>
    </source>
</evidence>
<dbReference type="Pfam" id="PF13646">
    <property type="entry name" value="HEAT_2"/>
    <property type="match status" value="1"/>
</dbReference>
<dbReference type="GO" id="GO:0016491">
    <property type="term" value="F:oxidoreductase activity"/>
    <property type="evidence" value="ECO:0007669"/>
    <property type="project" value="TreeGrafter"/>
</dbReference>
<dbReference type="PANTHER" id="PTHR12697">
    <property type="entry name" value="PBS LYASE HEAT-LIKE PROTEIN"/>
    <property type="match status" value="1"/>
</dbReference>
<protein>
    <submittedName>
        <fullName evidence="2">HEAT repeat domain-containing protein</fullName>
    </submittedName>
</protein>